<dbReference type="SMART" id="SM00849">
    <property type="entry name" value="Lactamase_B"/>
    <property type="match status" value="1"/>
</dbReference>
<evidence type="ECO:0000259" key="1">
    <source>
        <dbReference type="SMART" id="SM00849"/>
    </source>
</evidence>
<dbReference type="PANTHER" id="PTHR42951:SF14">
    <property type="entry name" value="METALLO-BETA-LACTAMASE SUPERFAMILY PROTEIN"/>
    <property type="match status" value="1"/>
</dbReference>
<dbReference type="EMBL" id="WJNG01000009">
    <property type="protein sequence ID" value="MRH43411.1"/>
    <property type="molecule type" value="Genomic_DNA"/>
</dbReference>
<dbReference type="RefSeq" id="WP_153737040.1">
    <property type="nucleotide sequence ID" value="NZ_WJNG01000009.1"/>
</dbReference>
<organism evidence="2 3">
    <name type="scientific">Aquibacillus halophilus</name>
    <dbReference type="NCBI Taxonomy" id="930132"/>
    <lineage>
        <taxon>Bacteria</taxon>
        <taxon>Bacillati</taxon>
        <taxon>Bacillota</taxon>
        <taxon>Bacilli</taxon>
        <taxon>Bacillales</taxon>
        <taxon>Bacillaceae</taxon>
        <taxon>Aquibacillus</taxon>
    </lineage>
</organism>
<dbReference type="InterPro" id="IPR036866">
    <property type="entry name" value="RibonucZ/Hydroxyglut_hydro"/>
</dbReference>
<dbReference type="SUPFAM" id="SSF56281">
    <property type="entry name" value="Metallo-hydrolase/oxidoreductase"/>
    <property type="match status" value="1"/>
</dbReference>
<name>A0A6A8DI45_9BACI</name>
<accession>A0A6A8DI45</accession>
<comment type="caution">
    <text evidence="2">The sequence shown here is derived from an EMBL/GenBank/DDBJ whole genome shotgun (WGS) entry which is preliminary data.</text>
</comment>
<dbReference type="Gene3D" id="3.60.15.10">
    <property type="entry name" value="Ribonuclease Z/Hydroxyacylglutathione hydrolase-like"/>
    <property type="match status" value="1"/>
</dbReference>
<dbReference type="GO" id="GO:0016787">
    <property type="term" value="F:hydrolase activity"/>
    <property type="evidence" value="ECO:0007669"/>
    <property type="project" value="UniProtKB-KW"/>
</dbReference>
<evidence type="ECO:0000313" key="2">
    <source>
        <dbReference type="EMBL" id="MRH43411.1"/>
    </source>
</evidence>
<dbReference type="InterPro" id="IPR001279">
    <property type="entry name" value="Metallo-B-lactamas"/>
</dbReference>
<gene>
    <name evidence="2" type="ORF">GH741_12045</name>
</gene>
<keyword evidence="2" id="KW-0378">Hydrolase</keyword>
<dbReference type="Pfam" id="PF00753">
    <property type="entry name" value="Lactamase_B"/>
    <property type="match status" value="1"/>
</dbReference>
<dbReference type="Proteomes" id="UP000799092">
    <property type="component" value="Unassembled WGS sequence"/>
</dbReference>
<dbReference type="PANTHER" id="PTHR42951">
    <property type="entry name" value="METALLO-BETA-LACTAMASE DOMAIN-CONTAINING"/>
    <property type="match status" value="1"/>
</dbReference>
<dbReference type="AlphaFoldDB" id="A0A6A8DI45"/>
<reference evidence="2" key="1">
    <citation type="submission" date="2019-11" db="EMBL/GenBank/DDBJ databases">
        <authorList>
            <person name="Li J."/>
        </authorList>
    </citation>
    <scope>NUCLEOTIDE SEQUENCE</scope>
    <source>
        <strain evidence="2">B6B</strain>
    </source>
</reference>
<keyword evidence="3" id="KW-1185">Reference proteome</keyword>
<dbReference type="OrthoDB" id="11380at2"/>
<evidence type="ECO:0000313" key="3">
    <source>
        <dbReference type="Proteomes" id="UP000799092"/>
    </source>
</evidence>
<proteinExistence type="predicted"/>
<sequence length="298" mass="34300">MEFQQLKESCYAFRGPVNIGYVHHGELGMLIDAGIDKSTMKKILKHLLAKNLPVTHLFISHAHSDHFGGAQYLQEQHRVFTIAPYLEEAIMRYPILEPLYLFGGNDPLPELRNKFLEGNPIQIDKVVKEGLHKIDNFLFDTYLLPGHSYYQLAIRINDILYAGDAYFSEEQLKKHKIPFLTDADQAILSLKRLKEIPCKGAIPGHGVYQEGFHQTVDDNIEYHEELIDWLHDKISSKPEGITHETIVADMCAHYQVNPPQLSQFLLFRTAITSYLLALIKRNMVKNTIERARWVFKAC</sequence>
<protein>
    <submittedName>
        <fullName evidence="2">MBL fold metallo-hydrolase</fullName>
    </submittedName>
</protein>
<dbReference type="CDD" id="cd07743">
    <property type="entry name" value="metallo-hydrolase-like_MBL-fold"/>
    <property type="match status" value="1"/>
</dbReference>
<dbReference type="InterPro" id="IPR050855">
    <property type="entry name" value="NDM-1-like"/>
</dbReference>
<feature type="domain" description="Metallo-beta-lactamase" evidence="1">
    <location>
        <begin position="16"/>
        <end position="205"/>
    </location>
</feature>